<evidence type="ECO:0000313" key="3">
    <source>
        <dbReference type="Proteomes" id="UP000014393"/>
    </source>
</evidence>
<dbReference type="PATRIC" id="fig|883067.3.peg.399"/>
<dbReference type="HOGENOM" id="CLU_1363802_0_0_11"/>
<feature type="region of interest" description="Disordered" evidence="1">
    <location>
        <begin position="114"/>
        <end position="145"/>
    </location>
</feature>
<evidence type="ECO:0000313" key="2">
    <source>
        <dbReference type="EMBL" id="EPD27842.1"/>
    </source>
</evidence>
<dbReference type="EMBL" id="AGWM01000004">
    <property type="protein sequence ID" value="EPD27842.1"/>
    <property type="molecule type" value="Genomic_DNA"/>
</dbReference>
<dbReference type="OrthoDB" id="9980197at2"/>
<gene>
    <name evidence="2" type="ORF">HMPREF9237_00400</name>
</gene>
<evidence type="ECO:0000256" key="1">
    <source>
        <dbReference type="SAM" id="MobiDB-lite"/>
    </source>
</evidence>
<accession>S2W5F2</accession>
<evidence type="ECO:0008006" key="4">
    <source>
        <dbReference type="Google" id="ProtNLM"/>
    </source>
</evidence>
<proteinExistence type="predicted"/>
<comment type="caution">
    <text evidence="2">The sequence shown here is derived from an EMBL/GenBank/DDBJ whole genome shotgun (WGS) entry which is preliminary data.</text>
</comment>
<dbReference type="AlphaFoldDB" id="S2W5F2"/>
<keyword evidence="3" id="KW-1185">Reference proteome</keyword>
<protein>
    <recommendedName>
        <fullName evidence="4">Thioredoxin</fullName>
    </recommendedName>
</protein>
<organism evidence="2 3">
    <name type="scientific">Actinotignum schaalii FB123-CNA-2</name>
    <dbReference type="NCBI Taxonomy" id="883067"/>
    <lineage>
        <taxon>Bacteria</taxon>
        <taxon>Bacillati</taxon>
        <taxon>Actinomycetota</taxon>
        <taxon>Actinomycetes</taxon>
        <taxon>Actinomycetales</taxon>
        <taxon>Actinomycetaceae</taxon>
        <taxon>Actinotignum</taxon>
    </lineage>
</organism>
<name>S2W5F2_9ACTO</name>
<dbReference type="Proteomes" id="UP000014393">
    <property type="component" value="Unassembled WGS sequence"/>
</dbReference>
<sequence length="200" mass="21740">MPRYRPEVPTLLLYTASWVPYDRPMRVIFEESVVDLHRLMPDVSFDAWCVNLDVLTQPPVGPRRGYETTAAAGAGAVTQHILPGGAPEHQIDFSELSAEVTRAIQHALGYDGIDPAEGRPVSGCPADSDPTDSDPANAGSADTCTSNPWEEVAAFIPRLEWLPTLLLVHQGREYARFAGLVPKLEIRAELLAQLPGLGDS</sequence>
<feature type="compositionally biased region" description="Low complexity" evidence="1">
    <location>
        <begin position="125"/>
        <end position="136"/>
    </location>
</feature>
<dbReference type="RefSeq" id="WP_016442044.1">
    <property type="nucleotide sequence ID" value="NZ_KE150262.1"/>
</dbReference>
<reference evidence="2 3" key="1">
    <citation type="submission" date="2013-05" db="EMBL/GenBank/DDBJ databases">
        <title>The Genome Sequence of Actinobaculum schaalii FB123-CNA2.</title>
        <authorList>
            <consortium name="The Broad Institute Genomics Platform"/>
            <person name="Earl A."/>
            <person name="Ward D."/>
            <person name="Feldgarden M."/>
            <person name="Gevers D."/>
            <person name="Saerens B."/>
            <person name="Vaneechoutte M."/>
            <person name="Walker B."/>
            <person name="Young S."/>
            <person name="Zeng Q."/>
            <person name="Gargeya S."/>
            <person name="Fitzgerald M."/>
            <person name="Haas B."/>
            <person name="Abouelleil A."/>
            <person name="Allen A.W."/>
            <person name="Alvarado L."/>
            <person name="Arachchi H.M."/>
            <person name="Berlin A.M."/>
            <person name="Chapman S.B."/>
            <person name="Gainer-Dewar J."/>
            <person name="Goldberg J."/>
            <person name="Griggs A."/>
            <person name="Gujja S."/>
            <person name="Hansen M."/>
            <person name="Howarth C."/>
            <person name="Imamovic A."/>
            <person name="Ireland A."/>
            <person name="Larimer J."/>
            <person name="McCowan C."/>
            <person name="Murphy C."/>
            <person name="Pearson M."/>
            <person name="Poon T.W."/>
            <person name="Priest M."/>
            <person name="Roberts A."/>
            <person name="Saif S."/>
            <person name="Shea T."/>
            <person name="Sisk P."/>
            <person name="Sykes S."/>
            <person name="Wortman J."/>
            <person name="Nusbaum C."/>
            <person name="Birren B."/>
        </authorList>
    </citation>
    <scope>NUCLEOTIDE SEQUENCE [LARGE SCALE GENOMIC DNA]</scope>
    <source>
        <strain evidence="2 3">FB123-CNA-2</strain>
    </source>
</reference>